<comment type="caution">
    <text evidence="5">The sequence shown here is derived from an EMBL/GenBank/DDBJ whole genome shotgun (WGS) entry which is preliminary data.</text>
</comment>
<accession>A0ABW5DAW0</accession>
<dbReference type="EMBL" id="JBHUIT010000031">
    <property type="protein sequence ID" value="MFD2257580.1"/>
    <property type="molecule type" value="Genomic_DNA"/>
</dbReference>
<dbReference type="SMART" id="SM00345">
    <property type="entry name" value="HTH_GNTR"/>
    <property type="match status" value="1"/>
</dbReference>
<reference evidence="6" key="1">
    <citation type="journal article" date="2019" name="Int. J. Syst. Evol. Microbiol.">
        <title>The Global Catalogue of Microorganisms (GCM) 10K type strain sequencing project: providing services to taxonomists for standard genome sequencing and annotation.</title>
        <authorList>
            <consortium name="The Broad Institute Genomics Platform"/>
            <consortium name="The Broad Institute Genome Sequencing Center for Infectious Disease"/>
            <person name="Wu L."/>
            <person name="Ma J."/>
        </authorList>
    </citation>
    <scope>NUCLEOTIDE SEQUENCE [LARGE SCALE GENOMIC DNA]</scope>
    <source>
        <strain evidence="6">CGMCC 4.7106</strain>
    </source>
</reference>
<dbReference type="SUPFAM" id="SSF46785">
    <property type="entry name" value="Winged helix' DNA-binding domain"/>
    <property type="match status" value="1"/>
</dbReference>
<dbReference type="InterPro" id="IPR011711">
    <property type="entry name" value="GntR_C"/>
</dbReference>
<dbReference type="Proteomes" id="UP001597375">
    <property type="component" value="Unassembled WGS sequence"/>
</dbReference>
<evidence type="ECO:0000259" key="4">
    <source>
        <dbReference type="PROSITE" id="PS50949"/>
    </source>
</evidence>
<dbReference type="SMART" id="SM00895">
    <property type="entry name" value="FCD"/>
    <property type="match status" value="1"/>
</dbReference>
<keyword evidence="3" id="KW-0804">Transcription</keyword>
<sequence>MSNNIAPIKTIREQIAGHLRADILSGNFPKGYPLREQPLAERFGVSRGPIRDVLLQLTQEGMLVSVPNCGVRVSGEPSEWVQPLIVKVRVEIETFALRNSIHKIGPAQIAEMERLIAKLGEACERRDIAKIAELDIAFHQALLKCAGDEEIVSMWVPIVTRMIMHYSRHKDISQSHEEHIAILQAVRDKDLERAITALEANIQ</sequence>
<dbReference type="SUPFAM" id="SSF48008">
    <property type="entry name" value="GntR ligand-binding domain-like"/>
    <property type="match status" value="1"/>
</dbReference>
<evidence type="ECO:0000256" key="2">
    <source>
        <dbReference type="ARBA" id="ARBA00023125"/>
    </source>
</evidence>
<keyword evidence="2" id="KW-0238">DNA-binding</keyword>
<dbReference type="InterPro" id="IPR036390">
    <property type="entry name" value="WH_DNA-bd_sf"/>
</dbReference>
<gene>
    <name evidence="5" type="ORF">ACFSSA_12930</name>
</gene>
<keyword evidence="6" id="KW-1185">Reference proteome</keyword>
<dbReference type="InterPro" id="IPR000524">
    <property type="entry name" value="Tscrpt_reg_HTH_GntR"/>
</dbReference>
<dbReference type="PANTHER" id="PTHR43537:SF24">
    <property type="entry name" value="GLUCONATE OPERON TRANSCRIPTIONAL REPRESSOR"/>
    <property type="match status" value="1"/>
</dbReference>
<dbReference type="CDD" id="cd07377">
    <property type="entry name" value="WHTH_GntR"/>
    <property type="match status" value="1"/>
</dbReference>
<name>A0ABW5DAW0_9BACT</name>
<keyword evidence="1" id="KW-0805">Transcription regulation</keyword>
<dbReference type="Pfam" id="PF07729">
    <property type="entry name" value="FCD"/>
    <property type="match status" value="1"/>
</dbReference>
<proteinExistence type="predicted"/>
<dbReference type="PANTHER" id="PTHR43537">
    <property type="entry name" value="TRANSCRIPTIONAL REGULATOR, GNTR FAMILY"/>
    <property type="match status" value="1"/>
</dbReference>
<dbReference type="InterPro" id="IPR036388">
    <property type="entry name" value="WH-like_DNA-bd_sf"/>
</dbReference>
<feature type="domain" description="HTH gntR-type" evidence="4">
    <location>
        <begin position="9"/>
        <end position="76"/>
    </location>
</feature>
<dbReference type="InterPro" id="IPR008920">
    <property type="entry name" value="TF_FadR/GntR_C"/>
</dbReference>
<evidence type="ECO:0000313" key="6">
    <source>
        <dbReference type="Proteomes" id="UP001597375"/>
    </source>
</evidence>
<dbReference type="Gene3D" id="1.20.120.530">
    <property type="entry name" value="GntR ligand-binding domain-like"/>
    <property type="match status" value="1"/>
</dbReference>
<dbReference type="Pfam" id="PF00392">
    <property type="entry name" value="GntR"/>
    <property type="match status" value="1"/>
</dbReference>
<evidence type="ECO:0000256" key="1">
    <source>
        <dbReference type="ARBA" id="ARBA00023015"/>
    </source>
</evidence>
<evidence type="ECO:0000256" key="3">
    <source>
        <dbReference type="ARBA" id="ARBA00023163"/>
    </source>
</evidence>
<dbReference type="RefSeq" id="WP_386820898.1">
    <property type="nucleotide sequence ID" value="NZ_JBHUIT010000031.1"/>
</dbReference>
<dbReference type="Gene3D" id="1.10.10.10">
    <property type="entry name" value="Winged helix-like DNA-binding domain superfamily/Winged helix DNA-binding domain"/>
    <property type="match status" value="1"/>
</dbReference>
<dbReference type="PROSITE" id="PS50949">
    <property type="entry name" value="HTH_GNTR"/>
    <property type="match status" value="1"/>
</dbReference>
<protein>
    <submittedName>
        <fullName evidence="5">GntR family transcriptional regulator</fullName>
    </submittedName>
</protein>
<organism evidence="5 6">
    <name type="scientific">Luteolibacter algae</name>
    <dbReference type="NCBI Taxonomy" id="454151"/>
    <lineage>
        <taxon>Bacteria</taxon>
        <taxon>Pseudomonadati</taxon>
        <taxon>Verrucomicrobiota</taxon>
        <taxon>Verrucomicrobiia</taxon>
        <taxon>Verrucomicrobiales</taxon>
        <taxon>Verrucomicrobiaceae</taxon>
        <taxon>Luteolibacter</taxon>
    </lineage>
</organism>
<evidence type="ECO:0000313" key="5">
    <source>
        <dbReference type="EMBL" id="MFD2257580.1"/>
    </source>
</evidence>